<protein>
    <submittedName>
        <fullName evidence="4">Inactive disease resistance protein RPS4</fullName>
    </submittedName>
</protein>
<keyword evidence="1" id="KW-0433">Leucine-rich repeat</keyword>
<feature type="domain" description="C-JID" evidence="3">
    <location>
        <begin position="507"/>
        <end position="664"/>
    </location>
</feature>
<reference evidence="4" key="1">
    <citation type="submission" date="2016-07" db="EMBL/GenBank/DDBJ databases">
        <title>De novo transcriptome assembly of four accessions of the metal hyperaccumulator plant Noccaea caerulescens.</title>
        <authorList>
            <person name="Blande D."/>
            <person name="Halimaa P."/>
            <person name="Tervahauta A.I."/>
            <person name="Aarts M.G."/>
            <person name="Karenlampi S.O."/>
        </authorList>
    </citation>
    <scope>NUCLEOTIDE SEQUENCE</scope>
</reference>
<dbReference type="AlphaFoldDB" id="A0A1J3DQL7"/>
<organism evidence="4">
    <name type="scientific">Noccaea caerulescens</name>
    <name type="common">Alpine penny-cress</name>
    <name type="synonym">Thlaspi caerulescens</name>
    <dbReference type="NCBI Taxonomy" id="107243"/>
    <lineage>
        <taxon>Eukaryota</taxon>
        <taxon>Viridiplantae</taxon>
        <taxon>Streptophyta</taxon>
        <taxon>Embryophyta</taxon>
        <taxon>Tracheophyta</taxon>
        <taxon>Spermatophyta</taxon>
        <taxon>Magnoliopsida</taxon>
        <taxon>eudicotyledons</taxon>
        <taxon>Gunneridae</taxon>
        <taxon>Pentapetalae</taxon>
        <taxon>rosids</taxon>
        <taxon>malvids</taxon>
        <taxon>Brassicales</taxon>
        <taxon>Brassicaceae</taxon>
        <taxon>Coluteocarpeae</taxon>
        <taxon>Noccaea</taxon>
    </lineage>
</organism>
<evidence type="ECO:0000259" key="3">
    <source>
        <dbReference type="Pfam" id="PF20160"/>
    </source>
</evidence>
<evidence type="ECO:0000256" key="2">
    <source>
        <dbReference type="ARBA" id="ARBA00022737"/>
    </source>
</evidence>
<dbReference type="GO" id="GO:0006952">
    <property type="term" value="P:defense response"/>
    <property type="evidence" value="ECO:0007669"/>
    <property type="project" value="InterPro"/>
</dbReference>
<dbReference type="FunFam" id="3.80.10.10:FF:000386">
    <property type="entry name" value="Disease resistance protein RPS4"/>
    <property type="match status" value="1"/>
</dbReference>
<gene>
    <name evidence="4" type="ORF">GA_TR15879_c6_g1_i1_g.49587</name>
</gene>
<accession>A0A1J3DQL7</accession>
<dbReference type="InterPro" id="IPR044974">
    <property type="entry name" value="Disease_R_plants"/>
</dbReference>
<proteinExistence type="predicted"/>
<evidence type="ECO:0000313" key="4">
    <source>
        <dbReference type="EMBL" id="JAU21238.1"/>
    </source>
</evidence>
<dbReference type="InterPro" id="IPR001611">
    <property type="entry name" value="Leu-rich_rpt"/>
</dbReference>
<dbReference type="PROSITE" id="PS51450">
    <property type="entry name" value="LRR"/>
    <property type="match status" value="1"/>
</dbReference>
<dbReference type="EMBL" id="GEVI01011082">
    <property type="protein sequence ID" value="JAU21238.1"/>
    <property type="molecule type" value="Transcribed_RNA"/>
</dbReference>
<dbReference type="SUPFAM" id="SSF52058">
    <property type="entry name" value="L domain-like"/>
    <property type="match status" value="1"/>
</dbReference>
<dbReference type="PANTHER" id="PTHR11017">
    <property type="entry name" value="LEUCINE-RICH REPEAT-CONTAINING PROTEIN"/>
    <property type="match status" value="1"/>
</dbReference>
<dbReference type="Pfam" id="PF20160">
    <property type="entry name" value="C-JID"/>
    <property type="match status" value="1"/>
</dbReference>
<evidence type="ECO:0000256" key="1">
    <source>
        <dbReference type="ARBA" id="ARBA00022614"/>
    </source>
</evidence>
<dbReference type="Gene3D" id="3.80.10.10">
    <property type="entry name" value="Ribonuclease Inhibitor"/>
    <property type="match status" value="2"/>
</dbReference>
<dbReference type="SUPFAM" id="SSF52075">
    <property type="entry name" value="Outer arm dynein light chain 1"/>
    <property type="match status" value="1"/>
</dbReference>
<sequence>MHDLLLTMGKEIGYESSIKEAGNRGRLWNQEDICRVLKYKTGSAETRGIFLDMSNVESMKLSPDVFTKMWNLKFLKFYNSHCSQWCENDCKIRFPGGIDCFPDELVYLHWQGYPLEYLPSNFDPKKLIDLNLRHSHLKELWENEKNIAELRWVDLSHSKDLQSLSGLLEAQNLERLNAECCTSLINCSSIHQMDSLVYLNFRECTSLESLPKGITLKSLKTLILSGCSNLRKFPTISENIESLYLDGTAIRRIPESIENLLHLAVLSLKKCCRLRHLPRNLCKLKYLRKLVLTGCSKLECFPDIDEDMEHLEVLLMDETAIKQIPRTMCMSNLKIFTFGGSKVQDSAGLELLPFSGCARLSDLYLTDCSLHKLPNNFSCLSSLHRLCLSRNNLENLPESIKKLHQLRSLDLKHCRKLKSLPVLPSNLKYLDAHDCASLEAVAKPMTLLVVAERVQSTFIFTDCFKLNRDAQENIVAHTQLKSQILANVSLQHNSKGLVLEPLVSVSFPGSDLPLWFRHQKMGSSMETLLPPHWCDNKFLGFSLSVVISFKDYEDETSRFSVICKCKLKSKNENSDCIRFICNLGGWNEACGSSGHQSRKLGSDHVFLSYNNCFHVKKCGEESNEQNRCCNTTASFKFFVTDNTKRKLESCEVVKCGMSLLYAPDENDYRLQETLENDLEEVISTNEANRHENASDEAVLLKRGRHCLQDEEIENGKRVKEVIVFNS</sequence>
<keyword evidence="2" id="KW-0677">Repeat</keyword>
<dbReference type="PANTHER" id="PTHR11017:SF502">
    <property type="entry name" value="ADP-RIBOSYL CYCLASE_CYCLIC ADP-RIBOSE HYDROLASE"/>
    <property type="match status" value="1"/>
</dbReference>
<name>A0A1J3DQL7_NOCCA</name>
<dbReference type="InterPro" id="IPR032675">
    <property type="entry name" value="LRR_dom_sf"/>
</dbReference>
<dbReference type="Pfam" id="PF13855">
    <property type="entry name" value="LRR_8"/>
    <property type="match status" value="1"/>
</dbReference>
<dbReference type="InterPro" id="IPR045344">
    <property type="entry name" value="C-JID"/>
</dbReference>